<dbReference type="PANTHER" id="PTHR35563">
    <property type="entry name" value="BARREL METAL-DEPENDENT HYDROLASE, PUTATIVE (AFU_ORTHOLOGUE AFUA_1G16240)-RELATED"/>
    <property type="match status" value="1"/>
</dbReference>
<organism evidence="2 3">
    <name type="scientific">Alkalicoccus halolimnae</name>
    <dbReference type="NCBI Taxonomy" id="1667239"/>
    <lineage>
        <taxon>Bacteria</taxon>
        <taxon>Bacillati</taxon>
        <taxon>Bacillota</taxon>
        <taxon>Bacilli</taxon>
        <taxon>Bacillales</taxon>
        <taxon>Bacillaceae</taxon>
        <taxon>Alkalicoccus</taxon>
    </lineage>
</organism>
<dbReference type="KEGG" id="ahal:FTX54_010740"/>
<keyword evidence="3" id="KW-1185">Reference proteome</keyword>
<accession>A0AAJ8LZU3</accession>
<dbReference type="Pfam" id="PF04909">
    <property type="entry name" value="Amidohydro_2"/>
    <property type="match status" value="1"/>
</dbReference>
<dbReference type="EMBL" id="CP144914">
    <property type="protein sequence ID" value="WWD81654.1"/>
    <property type="molecule type" value="Genomic_DNA"/>
</dbReference>
<name>A0AAJ8LZU3_9BACI</name>
<dbReference type="AlphaFoldDB" id="A0AAJ8LZU3"/>
<sequence length="260" mass="29178">MINLKKEGNKITKLFDAHLHIIDPVFPLIENEGFQPEPFTCDDYMQKMKKIELAGGAVVSGSFQGHDQTYLVEALRKLGGNFAGVTQIPHDTSEEEIINLHEAGVRAVRFNLRRGGRADVTSMRQLADKVYMTAGWHAEIYADAKNLNDQASDILKMPAVSLDHLGLSREGFRNVLYFAEKGVKIKASGFGRVDFDVVKAVKEIYQANPEALMFGTDLPSTRAERPYSHADIDVIYEALTEREAEDVLFKNALTWYRKGI</sequence>
<reference evidence="2 3" key="1">
    <citation type="submission" date="2024-01" db="EMBL/GenBank/DDBJ databases">
        <title>Complete Genome Sequence of Alkalicoccus halolimnae BZ-SZ-XJ29T, a Moderately Halophilic Bacterium Isolated from a Salt Lake.</title>
        <authorList>
            <person name="Zhao B."/>
        </authorList>
    </citation>
    <scope>NUCLEOTIDE SEQUENCE [LARGE SCALE GENOMIC DNA]</scope>
    <source>
        <strain evidence="2 3">BZ-SZ-XJ29</strain>
    </source>
</reference>
<dbReference type="Proteomes" id="UP000321816">
    <property type="component" value="Chromosome"/>
</dbReference>
<proteinExistence type="predicted"/>
<dbReference type="GO" id="GO:0016787">
    <property type="term" value="F:hydrolase activity"/>
    <property type="evidence" value="ECO:0007669"/>
    <property type="project" value="InterPro"/>
</dbReference>
<dbReference type="RefSeq" id="WP_338485876.1">
    <property type="nucleotide sequence ID" value="NZ_CP144914.1"/>
</dbReference>
<evidence type="ECO:0000313" key="3">
    <source>
        <dbReference type="Proteomes" id="UP000321816"/>
    </source>
</evidence>
<feature type="domain" description="Amidohydrolase-related" evidence="1">
    <location>
        <begin position="16"/>
        <end position="257"/>
    </location>
</feature>
<dbReference type="InterPro" id="IPR006680">
    <property type="entry name" value="Amidohydro-rel"/>
</dbReference>
<dbReference type="SUPFAM" id="SSF51556">
    <property type="entry name" value="Metallo-dependent hydrolases"/>
    <property type="match status" value="1"/>
</dbReference>
<gene>
    <name evidence="2" type="ORF">FTX54_010740</name>
</gene>
<dbReference type="Gene3D" id="3.20.20.140">
    <property type="entry name" value="Metal-dependent hydrolases"/>
    <property type="match status" value="1"/>
</dbReference>
<evidence type="ECO:0000313" key="2">
    <source>
        <dbReference type="EMBL" id="WWD81654.1"/>
    </source>
</evidence>
<protein>
    <submittedName>
        <fullName evidence="2">Amidohydrolase family protein</fullName>
    </submittedName>
</protein>
<dbReference type="InterPro" id="IPR052358">
    <property type="entry name" value="Aro_Compnd_Degr_Hydrolases"/>
</dbReference>
<dbReference type="InterPro" id="IPR032466">
    <property type="entry name" value="Metal_Hydrolase"/>
</dbReference>
<dbReference type="PANTHER" id="PTHR35563:SF2">
    <property type="entry name" value="BARREL METAL-DEPENDENT HYDROLASE, PUTATIVE (AFU_ORTHOLOGUE AFUA_1G16240)-RELATED"/>
    <property type="match status" value="1"/>
</dbReference>
<evidence type="ECO:0000259" key="1">
    <source>
        <dbReference type="Pfam" id="PF04909"/>
    </source>
</evidence>